<protein>
    <submittedName>
        <fullName evidence="6">Branched-chain amino acid ABC transporter substrate-binding protein</fullName>
    </submittedName>
</protein>
<dbReference type="InterPro" id="IPR028081">
    <property type="entry name" value="Leu-bd"/>
</dbReference>
<comment type="caution">
    <text evidence="6">The sequence shown here is derived from an EMBL/GenBank/DDBJ whole genome shotgun (WGS) entry which is preliminary data.</text>
</comment>
<evidence type="ECO:0000313" key="6">
    <source>
        <dbReference type="EMBL" id="RDV03253.1"/>
    </source>
</evidence>
<evidence type="ECO:0000313" key="7">
    <source>
        <dbReference type="Proteomes" id="UP000263993"/>
    </source>
</evidence>
<dbReference type="CDD" id="cd06333">
    <property type="entry name" value="PBP1_ABC_RPA1789-like"/>
    <property type="match status" value="1"/>
</dbReference>
<feature type="chain" id="PRO_5016663207" evidence="4">
    <location>
        <begin position="24"/>
        <end position="386"/>
    </location>
</feature>
<feature type="domain" description="Leucine-binding protein" evidence="5">
    <location>
        <begin position="24"/>
        <end position="347"/>
    </location>
</feature>
<keyword evidence="3" id="KW-0813">Transport</keyword>
<sequence length="386" mass="40610">MRSFKQLLTASAAVLALATSAQAEIRIGFVTSLSGVASSIGIPYGKGINAAYEYRSEISGEKIKLIQLDDGSDPSAATRNARKLIEEDKVDVLIGTATVPSTMAMAAVAKELKVPFVALSPVQPNAVLPAGSEQWIITVPQPPTLLVSVVADRIARDGVKNLGYIGYSDAWGDLVYGGATAAEANGKFKVTSNERFARTDTSVTGQILKVMSSKPDGVLIGASGTQGALPPLTLGERGYKGKIYGTVPLVNPDFVRVGGKAVEGIEVSAGPIVVAEQLPDGHFAKKIGLAFRAAYEKANGATTTDVFSAYSFDGWLLTANAAEQVLKTTKPGTPEFRKALMDALMNTKELAGTHAVYNFKPGAVYGVDNRSLVIVKLVNGKWTYAP</sequence>
<organism evidence="6 7">
    <name type="scientific">Undibacter mobilis</name>
    <dbReference type="NCBI Taxonomy" id="2292256"/>
    <lineage>
        <taxon>Bacteria</taxon>
        <taxon>Pseudomonadati</taxon>
        <taxon>Pseudomonadota</taxon>
        <taxon>Alphaproteobacteria</taxon>
        <taxon>Hyphomicrobiales</taxon>
        <taxon>Nitrobacteraceae</taxon>
        <taxon>Undibacter</taxon>
    </lineage>
</organism>
<keyword evidence="3" id="KW-0029">Amino-acid transport</keyword>
<evidence type="ECO:0000256" key="2">
    <source>
        <dbReference type="ARBA" id="ARBA00022729"/>
    </source>
</evidence>
<reference evidence="7" key="1">
    <citation type="submission" date="2018-08" db="EMBL/GenBank/DDBJ databases">
        <authorList>
            <person name="Kim S.-J."/>
            <person name="Jung G.-Y."/>
        </authorList>
    </citation>
    <scope>NUCLEOTIDE SEQUENCE [LARGE SCALE GENOMIC DNA]</scope>
    <source>
        <strain evidence="7">GY_H</strain>
    </source>
</reference>
<dbReference type="InterPro" id="IPR051010">
    <property type="entry name" value="BCAA_transport"/>
</dbReference>
<dbReference type="AlphaFoldDB" id="A0A371B733"/>
<evidence type="ECO:0000256" key="4">
    <source>
        <dbReference type="SAM" id="SignalP"/>
    </source>
</evidence>
<comment type="similarity">
    <text evidence="1">Belongs to the leucine-binding protein family.</text>
</comment>
<dbReference type="Pfam" id="PF13458">
    <property type="entry name" value="Peripla_BP_6"/>
    <property type="match status" value="1"/>
</dbReference>
<dbReference type="Gene3D" id="3.40.50.2300">
    <property type="match status" value="2"/>
</dbReference>
<dbReference type="PANTHER" id="PTHR30483">
    <property type="entry name" value="LEUCINE-SPECIFIC-BINDING PROTEIN"/>
    <property type="match status" value="1"/>
</dbReference>
<evidence type="ECO:0000259" key="5">
    <source>
        <dbReference type="Pfam" id="PF13458"/>
    </source>
</evidence>
<keyword evidence="2 4" id="KW-0732">Signal</keyword>
<gene>
    <name evidence="6" type="ORF">DXH78_00795</name>
</gene>
<feature type="signal peptide" evidence="4">
    <location>
        <begin position="1"/>
        <end position="23"/>
    </location>
</feature>
<dbReference type="RefSeq" id="WP_115515280.1">
    <property type="nucleotide sequence ID" value="NZ_QRGO01000001.1"/>
</dbReference>
<dbReference type="GO" id="GO:0006865">
    <property type="term" value="P:amino acid transport"/>
    <property type="evidence" value="ECO:0007669"/>
    <property type="project" value="UniProtKB-KW"/>
</dbReference>
<proteinExistence type="inferred from homology"/>
<dbReference type="OrthoDB" id="9147078at2"/>
<dbReference type="PANTHER" id="PTHR30483:SF38">
    <property type="entry name" value="BLR7848 PROTEIN"/>
    <property type="match status" value="1"/>
</dbReference>
<keyword evidence="7" id="KW-1185">Reference proteome</keyword>
<name>A0A371B733_9BRAD</name>
<dbReference type="EMBL" id="QRGO01000001">
    <property type="protein sequence ID" value="RDV03253.1"/>
    <property type="molecule type" value="Genomic_DNA"/>
</dbReference>
<evidence type="ECO:0000256" key="3">
    <source>
        <dbReference type="ARBA" id="ARBA00022970"/>
    </source>
</evidence>
<dbReference type="SUPFAM" id="SSF53822">
    <property type="entry name" value="Periplasmic binding protein-like I"/>
    <property type="match status" value="1"/>
</dbReference>
<accession>A0A371B733</accession>
<dbReference type="Proteomes" id="UP000263993">
    <property type="component" value="Unassembled WGS sequence"/>
</dbReference>
<evidence type="ECO:0000256" key="1">
    <source>
        <dbReference type="ARBA" id="ARBA00010062"/>
    </source>
</evidence>
<dbReference type="InterPro" id="IPR028082">
    <property type="entry name" value="Peripla_BP_I"/>
</dbReference>